<comment type="subcellular location">
    <subcellularLocation>
        <location evidence="1">Cell membrane</location>
        <topology evidence="1">Multi-pass membrane protein</topology>
    </subcellularLocation>
</comment>
<proteinExistence type="inferred from homology"/>
<comment type="similarity">
    <text evidence="8">Belongs to the glycosyltransferase 2 family. GtrB subfamily.</text>
</comment>
<protein>
    <submittedName>
        <fullName evidence="11">Glycosyltransferase CsbB</fullName>
        <ecNumber evidence="11">2.4.-.-</ecNumber>
    </submittedName>
</protein>
<dbReference type="FunFam" id="3.90.550.10:FF:000079">
    <property type="entry name" value="Probable glycosyl transferase"/>
    <property type="match status" value="1"/>
</dbReference>
<evidence type="ECO:0000313" key="11">
    <source>
        <dbReference type="EMBL" id="QDU62523.1"/>
    </source>
</evidence>
<reference evidence="11 12" key="1">
    <citation type="submission" date="2019-02" db="EMBL/GenBank/DDBJ databases">
        <title>Deep-cultivation of Planctomycetes and their phenomic and genomic characterization uncovers novel biology.</title>
        <authorList>
            <person name="Wiegand S."/>
            <person name="Jogler M."/>
            <person name="Boedeker C."/>
            <person name="Pinto D."/>
            <person name="Vollmers J."/>
            <person name="Rivas-Marin E."/>
            <person name="Kohn T."/>
            <person name="Peeters S.H."/>
            <person name="Heuer A."/>
            <person name="Rast P."/>
            <person name="Oberbeckmann S."/>
            <person name="Bunk B."/>
            <person name="Jeske O."/>
            <person name="Meyerdierks A."/>
            <person name="Storesund J.E."/>
            <person name="Kallscheuer N."/>
            <person name="Luecker S."/>
            <person name="Lage O.M."/>
            <person name="Pohl T."/>
            <person name="Merkel B.J."/>
            <person name="Hornburger P."/>
            <person name="Mueller R.-W."/>
            <person name="Bruemmer F."/>
            <person name="Labrenz M."/>
            <person name="Spormann A.M."/>
            <person name="Op den Camp H."/>
            <person name="Overmann J."/>
            <person name="Amann R."/>
            <person name="Jetten M.S.M."/>
            <person name="Mascher T."/>
            <person name="Medema M.H."/>
            <person name="Devos D.P."/>
            <person name="Kaster A.-K."/>
            <person name="Ovreas L."/>
            <person name="Rohde M."/>
            <person name="Galperin M.Y."/>
            <person name="Jogler C."/>
        </authorList>
    </citation>
    <scope>NUCLEOTIDE SEQUENCE [LARGE SCALE GENOMIC DNA]</scope>
    <source>
        <strain evidence="11 12">Pan216</strain>
    </source>
</reference>
<dbReference type="PANTHER" id="PTHR48090">
    <property type="entry name" value="UNDECAPRENYL-PHOSPHATE 4-DEOXY-4-FORMAMIDO-L-ARABINOSE TRANSFERASE-RELATED"/>
    <property type="match status" value="1"/>
</dbReference>
<dbReference type="CDD" id="cd04187">
    <property type="entry name" value="DPM1_like_bac"/>
    <property type="match status" value="1"/>
</dbReference>
<evidence type="ECO:0000256" key="9">
    <source>
        <dbReference type="SAM" id="Phobius"/>
    </source>
</evidence>
<organism evidence="11 12">
    <name type="scientific">Kolteria novifilia</name>
    <dbReference type="NCBI Taxonomy" id="2527975"/>
    <lineage>
        <taxon>Bacteria</taxon>
        <taxon>Pseudomonadati</taxon>
        <taxon>Planctomycetota</taxon>
        <taxon>Planctomycetia</taxon>
        <taxon>Kolteriales</taxon>
        <taxon>Kolteriaceae</taxon>
        <taxon>Kolteria</taxon>
    </lineage>
</organism>
<dbReference type="KEGG" id="knv:Pan216_33900"/>
<accession>A0A518B6C4</accession>
<dbReference type="InterPro" id="IPR029044">
    <property type="entry name" value="Nucleotide-diphossugar_trans"/>
</dbReference>
<dbReference type="Gene3D" id="3.90.550.10">
    <property type="entry name" value="Spore Coat Polysaccharide Biosynthesis Protein SpsA, Chain A"/>
    <property type="match status" value="1"/>
</dbReference>
<dbReference type="InterPro" id="IPR050256">
    <property type="entry name" value="Glycosyltransferase_2"/>
</dbReference>
<keyword evidence="5 9" id="KW-0812">Transmembrane</keyword>
<dbReference type="EC" id="2.4.-.-" evidence="11"/>
<evidence type="ECO:0000259" key="10">
    <source>
        <dbReference type="Pfam" id="PF00535"/>
    </source>
</evidence>
<dbReference type="Pfam" id="PF00535">
    <property type="entry name" value="Glycos_transf_2"/>
    <property type="match status" value="1"/>
</dbReference>
<evidence type="ECO:0000256" key="5">
    <source>
        <dbReference type="ARBA" id="ARBA00022692"/>
    </source>
</evidence>
<dbReference type="EMBL" id="CP036279">
    <property type="protein sequence ID" value="QDU62523.1"/>
    <property type="molecule type" value="Genomic_DNA"/>
</dbReference>
<gene>
    <name evidence="11" type="primary">csbB</name>
    <name evidence="11" type="ORF">Pan216_33900</name>
</gene>
<dbReference type="AlphaFoldDB" id="A0A518B6C4"/>
<sequence>MTYKLTHVPGSNRETSTPLVSVVVPCYNEFAVLDRLHERLTAAARKWEEAYEIILVDDGSRHETWEKVEEIASRDPHWRVIRFARNFGHQAAVSAGIAHASGDAVIVIDADLQDPPEELHRFIAKWREGYEVVYAVRRKRKENALKRFCYFAFYRVLARMSETPIAIDSGDFCLMDRKVVDVLNSMPEQHRFVRGMRAWIGFRQVGLEYERHGRAAGEPQYTFRKLVNLAVDGIFSFSSEPLRLATRLGFLVSSVAFCGAVFTLVQRVFRESFAKIGMEPVPGFATIVIAILFLGGIQLLCLGIVGEYIGRIYDQVKGRPLWIVRETMGFEESSSNAQDRSSVPPNRYGRSA</sequence>
<keyword evidence="4 11" id="KW-0808">Transferase</keyword>
<keyword evidence="6 9" id="KW-1133">Transmembrane helix</keyword>
<keyword evidence="12" id="KW-1185">Reference proteome</keyword>
<keyword evidence="3 11" id="KW-0328">Glycosyltransferase</keyword>
<name>A0A518B6C4_9BACT</name>
<evidence type="ECO:0000256" key="7">
    <source>
        <dbReference type="ARBA" id="ARBA00023136"/>
    </source>
</evidence>
<feature type="domain" description="Glycosyltransferase 2-like" evidence="10">
    <location>
        <begin position="21"/>
        <end position="181"/>
    </location>
</feature>
<dbReference type="PANTHER" id="PTHR48090:SF1">
    <property type="entry name" value="PROPHAGE BACTOPRENOL GLUCOSYL TRANSFERASE HOMOLOG"/>
    <property type="match status" value="1"/>
</dbReference>
<dbReference type="GO" id="GO:0005886">
    <property type="term" value="C:plasma membrane"/>
    <property type="evidence" value="ECO:0007669"/>
    <property type="project" value="UniProtKB-SubCell"/>
</dbReference>
<keyword evidence="2" id="KW-1003">Cell membrane</keyword>
<dbReference type="InterPro" id="IPR001173">
    <property type="entry name" value="Glyco_trans_2-like"/>
</dbReference>
<feature type="transmembrane region" description="Helical" evidence="9">
    <location>
        <begin position="248"/>
        <end position="269"/>
    </location>
</feature>
<evidence type="ECO:0000256" key="2">
    <source>
        <dbReference type="ARBA" id="ARBA00022475"/>
    </source>
</evidence>
<dbReference type="RefSeq" id="WP_419192603.1">
    <property type="nucleotide sequence ID" value="NZ_CP036279.1"/>
</dbReference>
<evidence type="ECO:0000256" key="6">
    <source>
        <dbReference type="ARBA" id="ARBA00022989"/>
    </source>
</evidence>
<feature type="transmembrane region" description="Helical" evidence="9">
    <location>
        <begin position="281"/>
        <end position="309"/>
    </location>
</feature>
<evidence type="ECO:0000256" key="8">
    <source>
        <dbReference type="ARBA" id="ARBA00038152"/>
    </source>
</evidence>
<evidence type="ECO:0000256" key="3">
    <source>
        <dbReference type="ARBA" id="ARBA00022676"/>
    </source>
</evidence>
<keyword evidence="7 9" id="KW-0472">Membrane</keyword>
<dbReference type="Proteomes" id="UP000317093">
    <property type="component" value="Chromosome"/>
</dbReference>
<evidence type="ECO:0000313" key="12">
    <source>
        <dbReference type="Proteomes" id="UP000317093"/>
    </source>
</evidence>
<dbReference type="SUPFAM" id="SSF53448">
    <property type="entry name" value="Nucleotide-diphospho-sugar transferases"/>
    <property type="match status" value="1"/>
</dbReference>
<dbReference type="GO" id="GO:0016757">
    <property type="term" value="F:glycosyltransferase activity"/>
    <property type="evidence" value="ECO:0007669"/>
    <property type="project" value="UniProtKB-KW"/>
</dbReference>
<evidence type="ECO:0000256" key="1">
    <source>
        <dbReference type="ARBA" id="ARBA00004651"/>
    </source>
</evidence>
<evidence type="ECO:0000256" key="4">
    <source>
        <dbReference type="ARBA" id="ARBA00022679"/>
    </source>
</evidence>